<dbReference type="RefSeq" id="XP_031566983.1">
    <property type="nucleotide sequence ID" value="XM_031711123.1"/>
</dbReference>
<proteinExistence type="inferred from homology"/>
<evidence type="ECO:0000313" key="4">
    <source>
        <dbReference type="RefSeq" id="XP_031566983.1"/>
    </source>
</evidence>
<dbReference type="KEGG" id="aten:116301947"/>
<dbReference type="SUPFAM" id="SSF50353">
    <property type="entry name" value="Cytokine"/>
    <property type="match status" value="1"/>
</dbReference>
<feature type="chain" id="PRO_5027877958" evidence="2">
    <location>
        <begin position="23"/>
        <end position="208"/>
    </location>
</feature>
<dbReference type="InterPro" id="IPR008996">
    <property type="entry name" value="IL1/FGF"/>
</dbReference>
<feature type="signal peptide" evidence="2">
    <location>
        <begin position="1"/>
        <end position="22"/>
    </location>
</feature>
<dbReference type="Gene3D" id="2.80.10.50">
    <property type="match status" value="1"/>
</dbReference>
<dbReference type="GO" id="GO:0008083">
    <property type="term" value="F:growth factor activity"/>
    <property type="evidence" value="ECO:0007669"/>
    <property type="project" value="InterPro"/>
</dbReference>
<accession>A0A6P8IKM1</accession>
<dbReference type="Pfam" id="PF00167">
    <property type="entry name" value="FGF"/>
    <property type="match status" value="1"/>
</dbReference>
<organism evidence="3 4">
    <name type="scientific">Actinia tenebrosa</name>
    <name type="common">Australian red waratah sea anemone</name>
    <dbReference type="NCBI Taxonomy" id="6105"/>
    <lineage>
        <taxon>Eukaryota</taxon>
        <taxon>Metazoa</taxon>
        <taxon>Cnidaria</taxon>
        <taxon>Anthozoa</taxon>
        <taxon>Hexacorallia</taxon>
        <taxon>Actiniaria</taxon>
        <taxon>Actiniidae</taxon>
        <taxon>Actinia</taxon>
    </lineage>
</organism>
<dbReference type="InParanoid" id="A0A6P8IKM1"/>
<gene>
    <name evidence="4" type="primary">LOC116301947</name>
</gene>
<dbReference type="Proteomes" id="UP000515163">
    <property type="component" value="Unplaced"/>
</dbReference>
<protein>
    <submittedName>
        <fullName evidence="4">Fibroblast growth factor 1-like</fullName>
    </submittedName>
</protein>
<dbReference type="AlphaFoldDB" id="A0A6P8IKM1"/>
<dbReference type="CDD" id="cd00058">
    <property type="entry name" value="beta-trefoil_FGF"/>
    <property type="match status" value="1"/>
</dbReference>
<comment type="similarity">
    <text evidence="1">Belongs to the heparin-binding growth factors family.</text>
</comment>
<name>A0A6P8IKM1_ACTTE</name>
<dbReference type="InterPro" id="IPR002209">
    <property type="entry name" value="Fibroblast_GF_fam"/>
</dbReference>
<dbReference type="GeneID" id="116301947"/>
<reference evidence="4" key="1">
    <citation type="submission" date="2025-08" db="UniProtKB">
        <authorList>
            <consortium name="RefSeq"/>
        </authorList>
    </citation>
    <scope>IDENTIFICATION</scope>
    <source>
        <tissue evidence="4">Tentacle</tissue>
    </source>
</reference>
<dbReference type="PANTHER" id="PTHR11486">
    <property type="entry name" value="FIBROBLAST GROWTH FACTOR"/>
    <property type="match status" value="1"/>
</dbReference>
<dbReference type="OrthoDB" id="5987799at2759"/>
<evidence type="ECO:0000256" key="2">
    <source>
        <dbReference type="SAM" id="SignalP"/>
    </source>
</evidence>
<evidence type="ECO:0000256" key="1">
    <source>
        <dbReference type="ARBA" id="ARBA00007936"/>
    </source>
</evidence>
<sequence>MVKNVHLVLLIVLVFYDPLIVSKKLRNKTGISSRFRNKTKNQATKVSYNKNTKWPSPRINNNWMRSTYITTKKPTNREHCKIFCRSGYHLQILPNGLVRGTVMQSSKHVLFEMQSFGPSLVKIKSVATGRYLSMRRDGSLRATRHSNSRETIFKETHEMNAFHSYASHKYYRETPHDMLVGIKRNGEVKRATRTMHGQTATQFLVIKT</sequence>
<keyword evidence="2" id="KW-0732">Signal</keyword>
<evidence type="ECO:0000313" key="3">
    <source>
        <dbReference type="Proteomes" id="UP000515163"/>
    </source>
</evidence>
<dbReference type="PRINTS" id="PR00262">
    <property type="entry name" value="IL1HBGF"/>
</dbReference>
<dbReference type="InterPro" id="IPR056378">
    <property type="entry name" value="Let-756-like_FGF"/>
</dbReference>
<keyword evidence="3" id="KW-1185">Reference proteome</keyword>
<dbReference type="SMART" id="SM00442">
    <property type="entry name" value="FGF"/>
    <property type="match status" value="1"/>
</dbReference>